<feature type="non-terminal residue" evidence="1">
    <location>
        <position position="135"/>
    </location>
</feature>
<dbReference type="InterPro" id="IPR011990">
    <property type="entry name" value="TPR-like_helical_dom_sf"/>
</dbReference>
<proteinExistence type="predicted"/>
<accession>A0A383D9P2</accession>
<dbReference type="SUPFAM" id="SSF81901">
    <property type="entry name" value="HCP-like"/>
    <property type="match status" value="1"/>
</dbReference>
<dbReference type="InterPro" id="IPR050767">
    <property type="entry name" value="Sel1_AlgK"/>
</dbReference>
<organism evidence="1">
    <name type="scientific">marine metagenome</name>
    <dbReference type="NCBI Taxonomy" id="408172"/>
    <lineage>
        <taxon>unclassified sequences</taxon>
        <taxon>metagenomes</taxon>
        <taxon>ecological metagenomes</taxon>
    </lineage>
</organism>
<dbReference type="Pfam" id="PF08238">
    <property type="entry name" value="Sel1"/>
    <property type="match status" value="3"/>
</dbReference>
<evidence type="ECO:0000313" key="1">
    <source>
        <dbReference type="EMBL" id="SVE41051.1"/>
    </source>
</evidence>
<evidence type="ECO:0008006" key="2">
    <source>
        <dbReference type="Google" id="ProtNLM"/>
    </source>
</evidence>
<dbReference type="InterPro" id="IPR006597">
    <property type="entry name" value="Sel1-like"/>
</dbReference>
<dbReference type="AlphaFoldDB" id="A0A383D9P2"/>
<dbReference type="PANTHER" id="PTHR11102:SF160">
    <property type="entry name" value="ERAD-ASSOCIATED E3 UBIQUITIN-PROTEIN LIGASE COMPONENT HRD3"/>
    <property type="match status" value="1"/>
</dbReference>
<protein>
    <recommendedName>
        <fullName evidence="2">Sel1 repeat family protein</fullName>
    </recommendedName>
</protein>
<dbReference type="PANTHER" id="PTHR11102">
    <property type="entry name" value="SEL-1-LIKE PROTEIN"/>
    <property type="match status" value="1"/>
</dbReference>
<dbReference type="EMBL" id="UINC01215394">
    <property type="protein sequence ID" value="SVE41051.1"/>
    <property type="molecule type" value="Genomic_DNA"/>
</dbReference>
<dbReference type="Gene3D" id="1.25.40.10">
    <property type="entry name" value="Tetratricopeptide repeat domain"/>
    <property type="match status" value="1"/>
</dbReference>
<dbReference type="SMART" id="SM00671">
    <property type="entry name" value="SEL1"/>
    <property type="match status" value="3"/>
</dbReference>
<name>A0A383D9P2_9ZZZZ</name>
<gene>
    <name evidence="1" type="ORF">METZ01_LOCUS493905</name>
</gene>
<reference evidence="1" key="1">
    <citation type="submission" date="2018-05" db="EMBL/GenBank/DDBJ databases">
        <authorList>
            <person name="Lanie J.A."/>
            <person name="Ng W.-L."/>
            <person name="Kazmierczak K.M."/>
            <person name="Andrzejewski T.M."/>
            <person name="Davidsen T.M."/>
            <person name="Wayne K.J."/>
            <person name="Tettelin H."/>
            <person name="Glass J.I."/>
            <person name="Rusch D."/>
            <person name="Podicherti R."/>
            <person name="Tsui H.-C.T."/>
            <person name="Winkler M.E."/>
        </authorList>
    </citation>
    <scope>NUCLEOTIDE SEQUENCE</scope>
</reference>
<sequence>MLTGVAVADDYYEKGRSAYGSGQHEEAINWFRKSAEAGYDKGQYAYGLVLYANGQAPIEQKTEALKWFSLAGEQGNPSAQYMVGHFHENAEVVEQNYRTALEWYLKAANQGDLASSNAAGKIYDAVAAAMSDQTE</sequence>